<dbReference type="InterPro" id="IPR050483">
    <property type="entry name" value="CoA-transferase_III_domain"/>
</dbReference>
<dbReference type="InterPro" id="IPR044855">
    <property type="entry name" value="CoA-Trfase_III_dom3_sf"/>
</dbReference>
<keyword evidence="4" id="KW-1185">Reference proteome</keyword>
<dbReference type="AlphaFoldDB" id="A0A4S8NE81"/>
<dbReference type="Proteomes" id="UP000307087">
    <property type="component" value="Unassembled WGS sequence"/>
</dbReference>
<dbReference type="GO" id="GO:0008410">
    <property type="term" value="F:CoA-transferase activity"/>
    <property type="evidence" value="ECO:0007669"/>
    <property type="project" value="TreeGrafter"/>
</dbReference>
<dbReference type="Pfam" id="PF02515">
    <property type="entry name" value="CoA_transf_3"/>
    <property type="match status" value="1"/>
</dbReference>
<dbReference type="EMBL" id="STGW01000004">
    <property type="protein sequence ID" value="THV14863.1"/>
    <property type="molecule type" value="Genomic_DNA"/>
</dbReference>
<dbReference type="InterPro" id="IPR003673">
    <property type="entry name" value="CoA-Trfase_fam_III"/>
</dbReference>
<dbReference type="InterPro" id="IPR023606">
    <property type="entry name" value="CoA-Trfase_III_dom_1_sf"/>
</dbReference>
<evidence type="ECO:0000313" key="3">
    <source>
        <dbReference type="EMBL" id="THV14863.1"/>
    </source>
</evidence>
<gene>
    <name evidence="3" type="ORF">E9934_08975</name>
</gene>
<organism evidence="3 4">
    <name type="scientific">Nocardioides caeni</name>
    <dbReference type="NCBI Taxonomy" id="574700"/>
    <lineage>
        <taxon>Bacteria</taxon>
        <taxon>Bacillati</taxon>
        <taxon>Actinomycetota</taxon>
        <taxon>Actinomycetes</taxon>
        <taxon>Propionibacteriales</taxon>
        <taxon>Nocardioidaceae</taxon>
        <taxon>Nocardioides</taxon>
    </lineage>
</organism>
<feature type="region of interest" description="Disordered" evidence="2">
    <location>
        <begin position="1"/>
        <end position="60"/>
    </location>
</feature>
<keyword evidence="1 3" id="KW-0808">Transferase</keyword>
<evidence type="ECO:0000256" key="2">
    <source>
        <dbReference type="SAM" id="MobiDB-lite"/>
    </source>
</evidence>
<feature type="compositionally biased region" description="Basic and acidic residues" evidence="2">
    <location>
        <begin position="21"/>
        <end position="34"/>
    </location>
</feature>
<protein>
    <submittedName>
        <fullName evidence="3">CoA transferase</fullName>
    </submittedName>
</protein>
<dbReference type="Gene3D" id="3.40.50.10540">
    <property type="entry name" value="Crotonobetainyl-coa:carnitine coa-transferase, domain 1"/>
    <property type="match status" value="1"/>
</dbReference>
<accession>A0A4S8NE81</accession>
<feature type="region of interest" description="Disordered" evidence="2">
    <location>
        <begin position="111"/>
        <end position="131"/>
    </location>
</feature>
<proteinExistence type="predicted"/>
<dbReference type="PANTHER" id="PTHR48207:SF3">
    <property type="entry name" value="SUCCINATE--HYDROXYMETHYLGLUTARATE COA-TRANSFERASE"/>
    <property type="match status" value="1"/>
</dbReference>
<dbReference type="OrthoDB" id="3561197at2"/>
<dbReference type="Gene3D" id="3.30.1540.10">
    <property type="entry name" value="formyl-coa transferase, domain 3"/>
    <property type="match status" value="1"/>
</dbReference>
<reference evidence="3 4" key="1">
    <citation type="journal article" date="2009" name="Int. J. Syst. Evol. Microbiol.">
        <title>Nocardioides caeni sp. nov., isolated from wastewater.</title>
        <authorList>
            <person name="Yoon J.H."/>
            <person name="Kang S.J."/>
            <person name="Park S."/>
            <person name="Kim W."/>
            <person name="Oh T.K."/>
        </authorList>
    </citation>
    <scope>NUCLEOTIDE SEQUENCE [LARGE SCALE GENOMIC DNA]</scope>
    <source>
        <strain evidence="3 4">DSM 23134</strain>
    </source>
</reference>
<evidence type="ECO:0000256" key="1">
    <source>
        <dbReference type="ARBA" id="ARBA00022679"/>
    </source>
</evidence>
<comment type="caution">
    <text evidence="3">The sequence shown here is derived from an EMBL/GenBank/DDBJ whole genome shotgun (WGS) entry which is preliminary data.</text>
</comment>
<sequence>MRYRNGCRAHPRVDRRGRRSGGHEGVDPVPHDEYDASVTQTTHDPIAPDAGDSRRPRLRTGPLSGVKVADFCWMGVGAVATRLLADFGAEVIKIENRKRLDTPRRLPIYKGEVRSYGDEDPNPDPDKGGLFNNYSRNKLGITVDMADPRGRELVLDLIEHCGIVTENFAPGVMERWGLTYPELRKIRDDVIFARMSGYGHTGPQAHYRSYGPVVQAVSGLSFNSGLPGREPSGWGLSYMDNQAAYYNSAGLLLAIYHRMLTGEGTEVDVSAVEAGVGLLGADLLDTLVNDRPSRREDFPRGNRLEHPECAPHGVYPARGEDEWVAIAVFTDEEWKALCAVMDHPAWAQDPRFATAAGRVAHHDELDGHVASWTADRDKHQTMHDLQAIGVIAGAVQNSRDLSEVDAQIAARGTFFELDHPVIGAAQFEGFPAQMSESSPDNWRSAPLLGEDNAYVFGELLGRDADTLARLAEEGVI</sequence>
<dbReference type="PANTHER" id="PTHR48207">
    <property type="entry name" value="SUCCINATE--HYDROXYMETHYLGLUTARATE COA-TRANSFERASE"/>
    <property type="match status" value="1"/>
</dbReference>
<name>A0A4S8NE81_9ACTN</name>
<dbReference type="SUPFAM" id="SSF89796">
    <property type="entry name" value="CoA-transferase family III (CaiB/BaiF)"/>
    <property type="match status" value="1"/>
</dbReference>
<feature type="compositionally biased region" description="Basic residues" evidence="2">
    <location>
        <begin position="1"/>
        <end position="20"/>
    </location>
</feature>
<evidence type="ECO:0000313" key="4">
    <source>
        <dbReference type="Proteomes" id="UP000307087"/>
    </source>
</evidence>